<dbReference type="InParanoid" id="A0A1S2ZZA7"/>
<keyword evidence="2" id="KW-1185">Reference proteome</keyword>
<feature type="region of interest" description="Disordered" evidence="1">
    <location>
        <begin position="1"/>
        <end position="54"/>
    </location>
</feature>
<evidence type="ECO:0000313" key="3">
    <source>
        <dbReference type="RefSeq" id="XP_007526945.1"/>
    </source>
</evidence>
<gene>
    <name evidence="3" type="primary">LOC103116922</name>
    <name evidence="4" type="synonym">C21H3orf22</name>
</gene>
<dbReference type="PANTHER" id="PTHR37875:SF1">
    <property type="entry name" value="CHROMOSOME 3 OPEN READING FRAME 22"/>
    <property type="match status" value="1"/>
</dbReference>
<evidence type="ECO:0000313" key="2">
    <source>
        <dbReference type="Proteomes" id="UP001652624"/>
    </source>
</evidence>
<dbReference type="AlphaFoldDB" id="A0A1S2ZZA7"/>
<dbReference type="PANTHER" id="PTHR37875">
    <property type="entry name" value="HYPOTHETICAL PROTEIN LOC685964"/>
    <property type="match status" value="1"/>
</dbReference>
<dbReference type="eggNOG" id="ENOG502TF7C">
    <property type="taxonomic scope" value="Eukaryota"/>
</dbReference>
<feature type="compositionally biased region" description="Basic and acidic residues" evidence="1">
    <location>
        <begin position="75"/>
        <end position="88"/>
    </location>
</feature>
<dbReference type="InterPro" id="IPR038782">
    <property type="entry name" value="C3orf22"/>
</dbReference>
<feature type="region of interest" description="Disordered" evidence="1">
    <location>
        <begin position="73"/>
        <end position="92"/>
    </location>
</feature>
<accession>A0A1S2ZZA7</accession>
<protein>
    <submittedName>
        <fullName evidence="3 4">Uncharacterized protein C3orf22 homolog</fullName>
    </submittedName>
</protein>
<feature type="compositionally biased region" description="Basic residues" evidence="1">
    <location>
        <begin position="38"/>
        <end position="54"/>
    </location>
</feature>
<sequence length="158" mass="18166">MKRYATPTKYHPAWNKELVTSEAGGPQAERRSITKPPSTKKMRAPKKSHAWRNRTKAQEKFASTIPYRFSWLNEPSRERDPRKPRETCAVDSSLREQLPLRKALVPMRSIPVPGFGSPEFVPLSSLCPLPAPPLMSYFWEIRLLSRRFPLPGPSRRVS</sequence>
<dbReference type="GeneID" id="103116922"/>
<evidence type="ECO:0000256" key="1">
    <source>
        <dbReference type="SAM" id="MobiDB-lite"/>
    </source>
</evidence>
<dbReference type="RefSeq" id="XP_007526945.1">
    <property type="nucleotide sequence ID" value="XM_007526883.1"/>
</dbReference>
<name>A0A1S2ZZA7_ERIEU</name>
<evidence type="ECO:0000313" key="4">
    <source>
        <dbReference type="RefSeq" id="XP_060036198.1"/>
    </source>
</evidence>
<proteinExistence type="predicted"/>
<reference evidence="3" key="1">
    <citation type="submission" date="2025-04" db="UniProtKB">
        <authorList>
            <consortium name="RefSeq"/>
        </authorList>
    </citation>
    <scope>IDENTIFICATION</scope>
</reference>
<dbReference type="RefSeq" id="XP_060036198.1">
    <property type="nucleotide sequence ID" value="XM_060180215.1"/>
</dbReference>
<organism evidence="2 3">
    <name type="scientific">Erinaceus europaeus</name>
    <name type="common">Western European hedgehog</name>
    <dbReference type="NCBI Taxonomy" id="9365"/>
    <lineage>
        <taxon>Eukaryota</taxon>
        <taxon>Metazoa</taxon>
        <taxon>Chordata</taxon>
        <taxon>Craniata</taxon>
        <taxon>Vertebrata</taxon>
        <taxon>Euteleostomi</taxon>
        <taxon>Mammalia</taxon>
        <taxon>Eutheria</taxon>
        <taxon>Laurasiatheria</taxon>
        <taxon>Eulipotyphla</taxon>
        <taxon>Erinaceidae</taxon>
        <taxon>Erinaceinae</taxon>
        <taxon>Erinaceus</taxon>
    </lineage>
</organism>
<dbReference type="OrthoDB" id="9630190at2759"/>
<dbReference type="Proteomes" id="UP001652624">
    <property type="component" value="Chromosome 21"/>
</dbReference>